<dbReference type="Proteomes" id="UP000295150">
    <property type="component" value="Unassembled WGS sequence"/>
</dbReference>
<feature type="transmembrane region" description="Helical" evidence="8">
    <location>
        <begin position="29"/>
        <end position="44"/>
    </location>
</feature>
<dbReference type="GO" id="GO:0046872">
    <property type="term" value="F:metal ion binding"/>
    <property type="evidence" value="ECO:0007669"/>
    <property type="project" value="UniProtKB-KW"/>
</dbReference>
<dbReference type="GO" id="GO:0071555">
    <property type="term" value="P:cell wall organization"/>
    <property type="evidence" value="ECO:0007669"/>
    <property type="project" value="TreeGrafter"/>
</dbReference>
<protein>
    <submittedName>
        <fullName evidence="9">UDP-GlcNAc:undecaprenyl-phosphate GlcNAc-1-phosphate transferase</fullName>
    </submittedName>
</protein>
<sequence length="782" mass="84242">MIPLTGGLGVFIGFLLVQPLLGIPMGAWYPLYLGLLGLMVCGMVDDARVIRNTDKLGIQLTVAAMMVVSGGHVLNYLGTFPLVGEIRLVWWLAMPLTLMAVTGLINAVNMMDGVDGLAGGSALSMLAWLAFVAALQSQLALLAVILTLGAALVGFLLFNLRHPWRRQASVFMGDSGSMALGFAIAWFVVALSQSENALVSPVAYGWLLALPVMDTLSLMVRRYRKGISPFAPDRDHLHHIFLRAGFTPGQTTMILMLVVGALGGIGVMFSLAGVPDVLLLAGLLGLVVVHDIFVRRAWMTSKALRRVHLATLSAAKAHQRQRLSVRLRRRPMVGGKRRQVAVFGAYLLCFSMTLNLSLALAGGTMMLVAALASAPVLWRDLYRLPLFWISLLLSGYVLLRLMLSGALADPYGWAFVSLCGLVSLPLGWWLAQMRVHWAWLVLTLISGGAVAFVLQADWLRFQQGMLTSPWAWGQPGRVGFMASAGLMVVLASLFAGLQRLGTGWRPAYQVALSLVCAVSGVVILVGTGFATAWLATLAGMLCFAVVSPVLGRHQGHRLGRWGMLMLLILGVLGIGSLQMMQGGGSTLSSMFVEPLQAMGMVLRGEVQQAHALHPGMVERLMLWQQAWQAWQADWLFGNGGGRATVANASLAGYNHYHSLLAAVVSGLGVVGVLGFAAVVLIPLNAVVWMALKRAWHSSWALGVLSCGVSVLVMSVLAVPVYYPESLVFILLFMAAVQVAVIQKSWLTTPRHDVPAPFCRIKPLRSPNALAASDHRDKGRKEC</sequence>
<evidence type="ECO:0000256" key="7">
    <source>
        <dbReference type="PIRSR" id="PIRSR600715-1"/>
    </source>
</evidence>
<keyword evidence="6 8" id="KW-0472">Membrane</keyword>
<feature type="transmembrane region" description="Helical" evidence="8">
    <location>
        <begin position="139"/>
        <end position="158"/>
    </location>
</feature>
<evidence type="ECO:0000256" key="3">
    <source>
        <dbReference type="ARBA" id="ARBA00022679"/>
    </source>
</evidence>
<dbReference type="GO" id="GO:0016780">
    <property type="term" value="F:phosphotransferase activity, for other substituted phosphate groups"/>
    <property type="evidence" value="ECO:0007669"/>
    <property type="project" value="InterPro"/>
</dbReference>
<evidence type="ECO:0000256" key="1">
    <source>
        <dbReference type="ARBA" id="ARBA00004651"/>
    </source>
</evidence>
<keyword evidence="7" id="KW-0479">Metal-binding</keyword>
<name>A0A4R6I3T1_9GAMM</name>
<dbReference type="PANTHER" id="PTHR22926:SF3">
    <property type="entry name" value="UNDECAPRENYL-PHOSPHATE ALPHA-N-ACETYLGLUCOSAMINYL 1-PHOSPHATE TRANSFERASE"/>
    <property type="match status" value="1"/>
</dbReference>
<feature type="transmembrane region" description="Helical" evidence="8">
    <location>
        <begin position="725"/>
        <end position="741"/>
    </location>
</feature>
<feature type="transmembrane region" description="Helical" evidence="8">
    <location>
        <begin position="385"/>
        <end position="405"/>
    </location>
</feature>
<comment type="cofactor">
    <cofactor evidence="7">
        <name>Mg(2+)</name>
        <dbReference type="ChEBI" id="CHEBI:18420"/>
    </cofactor>
</comment>
<feature type="transmembrane region" description="Helical" evidence="8">
    <location>
        <begin position="89"/>
        <end position="109"/>
    </location>
</feature>
<dbReference type="GO" id="GO:0044038">
    <property type="term" value="P:cell wall macromolecule biosynthetic process"/>
    <property type="evidence" value="ECO:0007669"/>
    <property type="project" value="TreeGrafter"/>
</dbReference>
<evidence type="ECO:0000256" key="6">
    <source>
        <dbReference type="ARBA" id="ARBA00023136"/>
    </source>
</evidence>
<evidence type="ECO:0000256" key="5">
    <source>
        <dbReference type="ARBA" id="ARBA00022989"/>
    </source>
</evidence>
<dbReference type="AlphaFoldDB" id="A0A4R6I3T1"/>
<feature type="transmembrane region" description="Helical" evidence="8">
    <location>
        <begin position="278"/>
        <end position="298"/>
    </location>
</feature>
<keyword evidence="5 8" id="KW-1133">Transmembrane helix</keyword>
<dbReference type="GO" id="GO:0005886">
    <property type="term" value="C:plasma membrane"/>
    <property type="evidence" value="ECO:0007669"/>
    <property type="project" value="UniProtKB-SubCell"/>
</dbReference>
<dbReference type="Pfam" id="PF00953">
    <property type="entry name" value="Glycos_transf_4"/>
    <property type="match status" value="1"/>
</dbReference>
<feature type="transmembrane region" description="Helical" evidence="8">
    <location>
        <begin position="563"/>
        <end position="580"/>
    </location>
</feature>
<feature type="transmembrane region" description="Helical" evidence="8">
    <location>
        <begin position="507"/>
        <end position="526"/>
    </location>
</feature>
<feature type="transmembrane region" description="Helical" evidence="8">
    <location>
        <begin position="338"/>
        <end position="354"/>
    </location>
</feature>
<feature type="binding site" evidence="7">
    <location>
        <position position="109"/>
    </location>
    <ligand>
        <name>Mg(2+)</name>
        <dbReference type="ChEBI" id="CHEBI:18420"/>
    </ligand>
</feature>
<dbReference type="RefSeq" id="WP_133481134.1">
    <property type="nucleotide sequence ID" value="NZ_SNWH01000001.1"/>
</dbReference>
<organism evidence="9 10">
    <name type="scientific">Halomonas ventosae</name>
    <dbReference type="NCBI Taxonomy" id="229007"/>
    <lineage>
        <taxon>Bacteria</taxon>
        <taxon>Pseudomonadati</taxon>
        <taxon>Pseudomonadota</taxon>
        <taxon>Gammaproteobacteria</taxon>
        <taxon>Oceanospirillales</taxon>
        <taxon>Halomonadaceae</taxon>
        <taxon>Halomonas</taxon>
    </lineage>
</organism>
<evidence type="ECO:0000256" key="2">
    <source>
        <dbReference type="ARBA" id="ARBA00022475"/>
    </source>
</evidence>
<keyword evidence="2" id="KW-1003">Cell membrane</keyword>
<feature type="transmembrane region" description="Helical" evidence="8">
    <location>
        <begin position="360"/>
        <end position="378"/>
    </location>
</feature>
<feature type="transmembrane region" description="Helical" evidence="8">
    <location>
        <begin position="699"/>
        <end position="719"/>
    </location>
</feature>
<dbReference type="EMBL" id="SNWH01000001">
    <property type="protein sequence ID" value="TDO16650.1"/>
    <property type="molecule type" value="Genomic_DNA"/>
</dbReference>
<feature type="transmembrane region" description="Helical" evidence="8">
    <location>
        <begin position="659"/>
        <end position="687"/>
    </location>
</feature>
<feature type="transmembrane region" description="Helical" evidence="8">
    <location>
        <begin position="170"/>
        <end position="191"/>
    </location>
</feature>
<dbReference type="PANTHER" id="PTHR22926">
    <property type="entry name" value="PHOSPHO-N-ACETYLMURAMOYL-PENTAPEPTIDE-TRANSFERASE"/>
    <property type="match status" value="1"/>
</dbReference>
<feature type="transmembrane region" description="Helical" evidence="8">
    <location>
        <begin position="203"/>
        <end position="220"/>
    </location>
</feature>
<dbReference type="OrthoDB" id="9783652at2"/>
<keyword evidence="4 8" id="KW-0812">Transmembrane</keyword>
<feature type="transmembrane region" description="Helical" evidence="8">
    <location>
        <begin position="476"/>
        <end position="495"/>
    </location>
</feature>
<evidence type="ECO:0000256" key="4">
    <source>
        <dbReference type="ARBA" id="ARBA00022692"/>
    </source>
</evidence>
<evidence type="ECO:0000313" key="10">
    <source>
        <dbReference type="Proteomes" id="UP000295150"/>
    </source>
</evidence>
<dbReference type="GO" id="GO:0009103">
    <property type="term" value="P:lipopolysaccharide biosynthetic process"/>
    <property type="evidence" value="ECO:0007669"/>
    <property type="project" value="TreeGrafter"/>
</dbReference>
<reference evidence="9 10" key="1">
    <citation type="submission" date="2019-03" db="EMBL/GenBank/DDBJ databases">
        <title>Freshwater and sediment microbial communities from various areas in North America, analyzing microbe dynamics in response to fracking.</title>
        <authorList>
            <person name="Lamendella R."/>
        </authorList>
    </citation>
    <scope>NUCLEOTIDE SEQUENCE [LARGE SCALE GENOMIC DNA]</scope>
    <source>
        <strain evidence="9 10">1_TX</strain>
    </source>
</reference>
<keyword evidence="7" id="KW-0460">Magnesium</keyword>
<gene>
    <name evidence="9" type="ORF">DFO68_101179</name>
</gene>
<feature type="transmembrane region" description="Helical" evidence="8">
    <location>
        <begin position="437"/>
        <end position="456"/>
    </location>
</feature>
<feature type="transmembrane region" description="Helical" evidence="8">
    <location>
        <begin position="116"/>
        <end position="133"/>
    </location>
</feature>
<evidence type="ECO:0000256" key="8">
    <source>
        <dbReference type="SAM" id="Phobius"/>
    </source>
</evidence>
<dbReference type="CDD" id="cd06853">
    <property type="entry name" value="GT_WecA_like"/>
    <property type="match status" value="1"/>
</dbReference>
<keyword evidence="3 9" id="KW-0808">Transferase</keyword>
<accession>A0A4R6I3T1</accession>
<keyword evidence="10" id="KW-1185">Reference proteome</keyword>
<feature type="transmembrane region" description="Helical" evidence="8">
    <location>
        <begin position="56"/>
        <end position="77"/>
    </location>
</feature>
<proteinExistence type="predicted"/>
<dbReference type="InterPro" id="IPR000715">
    <property type="entry name" value="Glycosyl_transferase_4"/>
</dbReference>
<evidence type="ECO:0000313" key="9">
    <source>
        <dbReference type="EMBL" id="TDO16650.1"/>
    </source>
</evidence>
<feature type="binding site" evidence="7">
    <location>
        <position position="174"/>
    </location>
    <ligand>
        <name>Mg(2+)</name>
        <dbReference type="ChEBI" id="CHEBI:18420"/>
    </ligand>
</feature>
<comment type="subcellular location">
    <subcellularLocation>
        <location evidence="1">Cell membrane</location>
        <topology evidence="1">Multi-pass membrane protein</topology>
    </subcellularLocation>
</comment>
<comment type="caution">
    <text evidence="9">The sequence shown here is derived from an EMBL/GenBank/DDBJ whole genome shotgun (WGS) entry which is preliminary data.</text>
</comment>
<feature type="transmembrane region" description="Helical" evidence="8">
    <location>
        <begin position="532"/>
        <end position="551"/>
    </location>
</feature>
<feature type="transmembrane region" description="Helical" evidence="8">
    <location>
        <begin position="411"/>
        <end position="430"/>
    </location>
</feature>